<sequence>MSDEEIEIIRSEEEFQRQNKLILSLQTENTRLYQVEKQLRKEIQQLHQKLKSIEMDNATSSYENKNWRAQLESNLKKSEAQNIQYELDLKSINKKQEKDKLEIQNLKQQLQESQNTIEKDQQIENLQKEIQGLNQKINELNQDHKQQTDRLSNKLKTAKSQLKQEQQNSVSLQDKVKELQDDIVNLKDINQQMVTQIETLNSEKTQMINQNDEMHTKLNQALIENQNLQNQFGFSQSQHQETQVYLQKMVAESQQQQEEKRQAFQRQQEQLNKQNQEMSIQLEEIKQERAHLLKLVSELNGLKSSLAQKEVQIKDTIDKLHVSEAERIKVGKELQDTIQNHQTINSKKDAEIISLKTKIQHFDTKREEYQKIKIQLGETIQNLFLQLDNSHINIKNLHDQVNRLQDELSIQQIEKEAFLKQIEDLKQQYESIQQVNIDQQRILEQGYNQNKEIIEKQKKKVSKYNQLQEQQQQLDQILKQGLPETLGFIIELIDAKIQEIYTQEDQNQVDQKQDFKIKQESIMEHIAQFFIRMKEVLEKVQIKFIHNIK</sequence>
<evidence type="ECO:0000313" key="3">
    <source>
        <dbReference type="EMBL" id="CAD8201659.1"/>
    </source>
</evidence>
<evidence type="ECO:0000256" key="1">
    <source>
        <dbReference type="SAM" id="Coils"/>
    </source>
</evidence>
<feature type="coiled-coil region" evidence="1">
    <location>
        <begin position="387"/>
        <end position="480"/>
    </location>
</feature>
<evidence type="ECO:0000256" key="2">
    <source>
        <dbReference type="SAM" id="MobiDB-lite"/>
    </source>
</evidence>
<keyword evidence="4" id="KW-1185">Reference proteome</keyword>
<protein>
    <submittedName>
        <fullName evidence="3">Uncharacterized protein</fullName>
    </submittedName>
</protein>
<dbReference type="OrthoDB" id="310161at2759"/>
<proteinExistence type="predicted"/>
<reference evidence="3" key="1">
    <citation type="submission" date="2021-01" db="EMBL/GenBank/DDBJ databases">
        <authorList>
            <consortium name="Genoscope - CEA"/>
            <person name="William W."/>
        </authorList>
    </citation>
    <scope>NUCLEOTIDE SEQUENCE</scope>
</reference>
<accession>A0A8S1XL94</accession>
<organism evidence="3 4">
    <name type="scientific">Paramecium octaurelia</name>
    <dbReference type="NCBI Taxonomy" id="43137"/>
    <lineage>
        <taxon>Eukaryota</taxon>
        <taxon>Sar</taxon>
        <taxon>Alveolata</taxon>
        <taxon>Ciliophora</taxon>
        <taxon>Intramacronucleata</taxon>
        <taxon>Oligohymenophorea</taxon>
        <taxon>Peniculida</taxon>
        <taxon>Parameciidae</taxon>
        <taxon>Paramecium</taxon>
    </lineage>
</organism>
<comment type="caution">
    <text evidence="3">The sequence shown here is derived from an EMBL/GenBank/DDBJ whole genome shotgun (WGS) entry which is preliminary data.</text>
</comment>
<keyword evidence="1" id="KW-0175">Coiled coil</keyword>
<evidence type="ECO:0000313" key="4">
    <source>
        <dbReference type="Proteomes" id="UP000683925"/>
    </source>
</evidence>
<feature type="region of interest" description="Disordered" evidence="2">
    <location>
        <begin position="144"/>
        <end position="173"/>
    </location>
</feature>
<dbReference type="Proteomes" id="UP000683925">
    <property type="component" value="Unassembled WGS sequence"/>
</dbReference>
<feature type="compositionally biased region" description="Polar residues" evidence="2">
    <location>
        <begin position="154"/>
        <end position="172"/>
    </location>
</feature>
<dbReference type="AlphaFoldDB" id="A0A8S1XL94"/>
<name>A0A8S1XL94_PAROT</name>
<dbReference type="OMA" id="YENKNWR"/>
<gene>
    <name evidence="3" type="ORF">POCTA_138.1.T1250070</name>
</gene>
<dbReference type="EMBL" id="CAJJDP010000125">
    <property type="protein sequence ID" value="CAD8201659.1"/>
    <property type="molecule type" value="Genomic_DNA"/>
</dbReference>